<gene>
    <name evidence="2" type="ORF">C0081_20045</name>
</gene>
<keyword evidence="3" id="KW-1185">Reference proteome</keyword>
<keyword evidence="1" id="KW-0812">Transmembrane</keyword>
<dbReference type="InterPro" id="IPR017581">
    <property type="entry name" value="AtpR-like"/>
</dbReference>
<dbReference type="OrthoDB" id="6168710at2"/>
<feature type="transmembrane region" description="Helical" evidence="1">
    <location>
        <begin position="6"/>
        <end position="30"/>
    </location>
</feature>
<proteinExistence type="predicted"/>
<organism evidence="2 3">
    <name type="scientific">Cohaesibacter celericrescens</name>
    <dbReference type="NCBI Taxonomy" id="2067669"/>
    <lineage>
        <taxon>Bacteria</taxon>
        <taxon>Pseudomonadati</taxon>
        <taxon>Pseudomonadota</taxon>
        <taxon>Alphaproteobacteria</taxon>
        <taxon>Hyphomicrobiales</taxon>
        <taxon>Cohaesibacteraceae</taxon>
    </lineage>
</organism>
<reference evidence="2 3" key="1">
    <citation type="submission" date="2018-01" db="EMBL/GenBank/DDBJ databases">
        <title>The draft genome sequence of Cohaesibacter sp. H1304.</title>
        <authorList>
            <person name="Wang N.-N."/>
            <person name="Du Z.-J."/>
        </authorList>
    </citation>
    <scope>NUCLEOTIDE SEQUENCE [LARGE SCALE GENOMIC DNA]</scope>
    <source>
        <strain evidence="2 3">H1304</strain>
    </source>
</reference>
<protein>
    <submittedName>
        <fullName evidence="2">ATP synthase subunit AtpR</fullName>
    </submittedName>
</protein>
<comment type="caution">
    <text evidence="2">The sequence shown here is derived from an EMBL/GenBank/DDBJ whole genome shotgun (WGS) entry which is preliminary data.</text>
</comment>
<dbReference type="AlphaFoldDB" id="A0A2N5XLM9"/>
<keyword evidence="1" id="KW-1133">Transmembrane helix</keyword>
<accession>A0A2N5XLM9</accession>
<evidence type="ECO:0000313" key="2">
    <source>
        <dbReference type="EMBL" id="PLW75441.1"/>
    </source>
</evidence>
<keyword evidence="1" id="KW-0472">Membrane</keyword>
<feature type="transmembrane region" description="Helical" evidence="1">
    <location>
        <begin position="42"/>
        <end position="61"/>
    </location>
</feature>
<dbReference type="Proteomes" id="UP000234881">
    <property type="component" value="Unassembled WGS sequence"/>
</dbReference>
<feature type="transmembrane region" description="Helical" evidence="1">
    <location>
        <begin position="67"/>
        <end position="84"/>
    </location>
</feature>
<evidence type="ECO:0000256" key="1">
    <source>
        <dbReference type="SAM" id="Phobius"/>
    </source>
</evidence>
<evidence type="ECO:0000313" key="3">
    <source>
        <dbReference type="Proteomes" id="UP000234881"/>
    </source>
</evidence>
<dbReference type="EMBL" id="PKUQ01000052">
    <property type="protein sequence ID" value="PLW75441.1"/>
    <property type="molecule type" value="Genomic_DNA"/>
</dbReference>
<dbReference type="Pfam" id="PF12966">
    <property type="entry name" value="AtpR"/>
    <property type="match status" value="1"/>
</dbReference>
<name>A0A2N5XLM9_9HYPH</name>
<sequence length="101" mass="10459">MLVNWSAVGLGLVVGIAVSTVFFIGLSVGIRYALRTQNPIKLISLSAIVRIAVLLGVAWFVAEQGGLWAALGYAVAFFIVRLIATNVASVASTDTPAGGAR</sequence>